<accession>A0A5C3N2M5</accession>
<proteinExistence type="predicted"/>
<dbReference type="AlphaFoldDB" id="A0A5C3N2M5"/>
<protein>
    <recommendedName>
        <fullName evidence="1">DUF6533 domain-containing protein</fullName>
    </recommendedName>
</protein>
<dbReference type="Proteomes" id="UP000305948">
    <property type="component" value="Unassembled WGS sequence"/>
</dbReference>
<evidence type="ECO:0000313" key="3">
    <source>
        <dbReference type="Proteomes" id="UP000305948"/>
    </source>
</evidence>
<evidence type="ECO:0000313" key="2">
    <source>
        <dbReference type="EMBL" id="TFK51453.1"/>
    </source>
</evidence>
<keyword evidence="3" id="KW-1185">Reference proteome</keyword>
<dbReference type="Pfam" id="PF20151">
    <property type="entry name" value="DUF6533"/>
    <property type="match status" value="1"/>
</dbReference>
<sequence>MSAVALTASTGSSLRDVVPFSIVATGTILIYDLLCTLDDEVEYVWKARQNLGTNLYYLNRYTPFIDTFISLDLLTGRHSPQACERNFKVVLWLIVLGTLISECPSSIVHHTFPISLMHVPSWQQFCASALMPYGSVASP</sequence>
<reference evidence="2 3" key="1">
    <citation type="journal article" date="2019" name="Nat. Ecol. Evol.">
        <title>Megaphylogeny resolves global patterns of mushroom evolution.</title>
        <authorList>
            <person name="Varga T."/>
            <person name="Krizsan K."/>
            <person name="Foldi C."/>
            <person name="Dima B."/>
            <person name="Sanchez-Garcia M."/>
            <person name="Sanchez-Ramirez S."/>
            <person name="Szollosi G.J."/>
            <person name="Szarkandi J.G."/>
            <person name="Papp V."/>
            <person name="Albert L."/>
            <person name="Andreopoulos W."/>
            <person name="Angelini C."/>
            <person name="Antonin V."/>
            <person name="Barry K.W."/>
            <person name="Bougher N.L."/>
            <person name="Buchanan P."/>
            <person name="Buyck B."/>
            <person name="Bense V."/>
            <person name="Catcheside P."/>
            <person name="Chovatia M."/>
            <person name="Cooper J."/>
            <person name="Damon W."/>
            <person name="Desjardin D."/>
            <person name="Finy P."/>
            <person name="Geml J."/>
            <person name="Haridas S."/>
            <person name="Hughes K."/>
            <person name="Justo A."/>
            <person name="Karasinski D."/>
            <person name="Kautmanova I."/>
            <person name="Kiss B."/>
            <person name="Kocsube S."/>
            <person name="Kotiranta H."/>
            <person name="LaButti K.M."/>
            <person name="Lechner B.E."/>
            <person name="Liimatainen K."/>
            <person name="Lipzen A."/>
            <person name="Lukacs Z."/>
            <person name="Mihaltcheva S."/>
            <person name="Morgado L.N."/>
            <person name="Niskanen T."/>
            <person name="Noordeloos M.E."/>
            <person name="Ohm R.A."/>
            <person name="Ortiz-Santana B."/>
            <person name="Ovrebo C."/>
            <person name="Racz N."/>
            <person name="Riley R."/>
            <person name="Savchenko A."/>
            <person name="Shiryaev A."/>
            <person name="Soop K."/>
            <person name="Spirin V."/>
            <person name="Szebenyi C."/>
            <person name="Tomsovsky M."/>
            <person name="Tulloss R.E."/>
            <person name="Uehling J."/>
            <person name="Grigoriev I.V."/>
            <person name="Vagvolgyi C."/>
            <person name="Papp T."/>
            <person name="Martin F.M."/>
            <person name="Miettinen O."/>
            <person name="Hibbett D.S."/>
            <person name="Nagy L.G."/>
        </authorList>
    </citation>
    <scope>NUCLEOTIDE SEQUENCE [LARGE SCALE GENOMIC DNA]</scope>
    <source>
        <strain evidence="2 3">OMC1185</strain>
    </source>
</reference>
<organism evidence="2 3">
    <name type="scientific">Heliocybe sulcata</name>
    <dbReference type="NCBI Taxonomy" id="5364"/>
    <lineage>
        <taxon>Eukaryota</taxon>
        <taxon>Fungi</taxon>
        <taxon>Dikarya</taxon>
        <taxon>Basidiomycota</taxon>
        <taxon>Agaricomycotina</taxon>
        <taxon>Agaricomycetes</taxon>
        <taxon>Gloeophyllales</taxon>
        <taxon>Gloeophyllaceae</taxon>
        <taxon>Heliocybe</taxon>
    </lineage>
</organism>
<gene>
    <name evidence="2" type="ORF">OE88DRAFT_1659497</name>
</gene>
<name>A0A5C3N2M5_9AGAM</name>
<dbReference type="OrthoDB" id="3251775at2759"/>
<dbReference type="InterPro" id="IPR045340">
    <property type="entry name" value="DUF6533"/>
</dbReference>
<evidence type="ECO:0000259" key="1">
    <source>
        <dbReference type="Pfam" id="PF20151"/>
    </source>
</evidence>
<feature type="domain" description="DUF6533" evidence="1">
    <location>
        <begin position="21"/>
        <end position="65"/>
    </location>
</feature>
<dbReference type="EMBL" id="ML213511">
    <property type="protein sequence ID" value="TFK51453.1"/>
    <property type="molecule type" value="Genomic_DNA"/>
</dbReference>